<sequence>MVDKNQKGTVCELSIVENEPESAETTSHDTAGFYVPSFELARSLDRLNRRFASFLQAELTTLGVTEIGASLTMILLAVGEDEISVSRLSERLDYGATNMSYYLKQLATAGFLERYKSPRDKRSAHVRLTEKGRKLCADLAHIDAQFHRFLDKHPDDLDSLAVTFLVLHRMDQAFRTGMRYRS</sequence>
<evidence type="ECO:0000256" key="1">
    <source>
        <dbReference type="ARBA" id="ARBA00023015"/>
    </source>
</evidence>
<dbReference type="InterPro" id="IPR036388">
    <property type="entry name" value="WH-like_DNA-bd_sf"/>
</dbReference>
<dbReference type="GO" id="GO:0003677">
    <property type="term" value="F:DNA binding"/>
    <property type="evidence" value="ECO:0007669"/>
    <property type="project" value="UniProtKB-KW"/>
</dbReference>
<feature type="domain" description="HTH marR-type" evidence="4">
    <location>
        <begin position="37"/>
        <end position="172"/>
    </location>
</feature>
<proteinExistence type="predicted"/>
<evidence type="ECO:0000313" key="6">
    <source>
        <dbReference type="Proteomes" id="UP000241444"/>
    </source>
</evidence>
<dbReference type="RefSeq" id="WP_106714257.1">
    <property type="nucleotide sequence ID" value="NZ_PGGO01000043.1"/>
</dbReference>
<reference evidence="6" key="1">
    <citation type="submission" date="2017-11" db="EMBL/GenBank/DDBJ databases">
        <authorList>
            <person name="Kuznetsova I."/>
            <person name="Sazanova A."/>
            <person name="Chirak E."/>
            <person name="Safronova V."/>
            <person name="Willems A."/>
        </authorList>
    </citation>
    <scope>NUCLEOTIDE SEQUENCE [LARGE SCALE GENOMIC DNA]</scope>
    <source>
        <strain evidence="6">STM 196</strain>
    </source>
</reference>
<dbReference type="SUPFAM" id="SSF46785">
    <property type="entry name" value="Winged helix' DNA-binding domain"/>
    <property type="match status" value="1"/>
</dbReference>
<gene>
    <name evidence="5" type="ORF">CU102_27595</name>
</gene>
<keyword evidence="6" id="KW-1185">Reference proteome</keyword>
<dbReference type="EMBL" id="PGGO01000043">
    <property type="protein sequence ID" value="PSH60789.1"/>
    <property type="molecule type" value="Genomic_DNA"/>
</dbReference>
<dbReference type="OrthoDB" id="9793286at2"/>
<keyword evidence="1" id="KW-0805">Transcription regulation</keyword>
<dbReference type="CDD" id="cd00090">
    <property type="entry name" value="HTH_ARSR"/>
    <property type="match status" value="1"/>
</dbReference>
<protein>
    <submittedName>
        <fullName evidence="5">MarR family transcriptional regulator</fullName>
    </submittedName>
</protein>
<organism evidence="5 6">
    <name type="scientific">Phyllobacterium brassicacearum</name>
    <dbReference type="NCBI Taxonomy" id="314235"/>
    <lineage>
        <taxon>Bacteria</taxon>
        <taxon>Pseudomonadati</taxon>
        <taxon>Pseudomonadota</taxon>
        <taxon>Alphaproteobacteria</taxon>
        <taxon>Hyphomicrobiales</taxon>
        <taxon>Phyllobacteriaceae</taxon>
        <taxon>Phyllobacterium</taxon>
    </lineage>
</organism>
<keyword evidence="2" id="KW-0238">DNA-binding</keyword>
<dbReference type="Pfam" id="PF13463">
    <property type="entry name" value="HTH_27"/>
    <property type="match status" value="1"/>
</dbReference>
<evidence type="ECO:0000256" key="3">
    <source>
        <dbReference type="ARBA" id="ARBA00023163"/>
    </source>
</evidence>
<evidence type="ECO:0000256" key="2">
    <source>
        <dbReference type="ARBA" id="ARBA00023125"/>
    </source>
</evidence>
<dbReference type="Proteomes" id="UP000241444">
    <property type="component" value="Unassembled WGS sequence"/>
</dbReference>
<dbReference type="PANTHER" id="PTHR42756:SF1">
    <property type="entry name" value="TRANSCRIPTIONAL REPRESSOR OF EMRAB OPERON"/>
    <property type="match status" value="1"/>
</dbReference>
<dbReference type="PROSITE" id="PS01117">
    <property type="entry name" value="HTH_MARR_1"/>
    <property type="match status" value="1"/>
</dbReference>
<dbReference type="SMART" id="SM00347">
    <property type="entry name" value="HTH_MARR"/>
    <property type="match status" value="1"/>
</dbReference>
<dbReference type="AlphaFoldDB" id="A0A2P7B2V2"/>
<comment type="caution">
    <text evidence="5">The sequence shown here is derived from an EMBL/GenBank/DDBJ whole genome shotgun (WGS) entry which is preliminary data.</text>
</comment>
<dbReference type="PANTHER" id="PTHR42756">
    <property type="entry name" value="TRANSCRIPTIONAL REGULATOR, MARR"/>
    <property type="match status" value="1"/>
</dbReference>
<dbReference type="GO" id="GO:0003700">
    <property type="term" value="F:DNA-binding transcription factor activity"/>
    <property type="evidence" value="ECO:0007669"/>
    <property type="project" value="InterPro"/>
</dbReference>
<keyword evidence="3" id="KW-0804">Transcription</keyword>
<dbReference type="InterPro" id="IPR011991">
    <property type="entry name" value="ArsR-like_HTH"/>
</dbReference>
<evidence type="ECO:0000259" key="4">
    <source>
        <dbReference type="PROSITE" id="PS50995"/>
    </source>
</evidence>
<dbReference type="InterPro" id="IPR000835">
    <property type="entry name" value="HTH_MarR-typ"/>
</dbReference>
<dbReference type="InterPro" id="IPR036390">
    <property type="entry name" value="WH_DNA-bd_sf"/>
</dbReference>
<name>A0A2P7B2V2_9HYPH</name>
<dbReference type="Gene3D" id="1.10.10.10">
    <property type="entry name" value="Winged helix-like DNA-binding domain superfamily/Winged helix DNA-binding domain"/>
    <property type="match status" value="1"/>
</dbReference>
<accession>A0A2P7B2V2</accession>
<dbReference type="InterPro" id="IPR023187">
    <property type="entry name" value="Tscrpt_reg_MarR-type_CS"/>
</dbReference>
<dbReference type="PROSITE" id="PS50995">
    <property type="entry name" value="HTH_MARR_2"/>
    <property type="match status" value="1"/>
</dbReference>
<evidence type="ECO:0000313" key="5">
    <source>
        <dbReference type="EMBL" id="PSH60789.1"/>
    </source>
</evidence>
<dbReference type="PRINTS" id="PR00598">
    <property type="entry name" value="HTHMARR"/>
</dbReference>